<evidence type="ECO:0000313" key="3">
    <source>
        <dbReference type="Proteomes" id="UP000287166"/>
    </source>
</evidence>
<dbReference type="AlphaFoldDB" id="A0A401GR69"/>
<comment type="caution">
    <text evidence="2">The sequence shown here is derived from an EMBL/GenBank/DDBJ whole genome shotgun (WGS) entry which is preliminary data.</text>
</comment>
<proteinExistence type="predicted"/>
<reference evidence="2 3" key="1">
    <citation type="journal article" date="2018" name="Sci. Rep.">
        <title>Genome sequence of the cauliflower mushroom Sparassis crispa (Hanabiratake) and its association with beneficial usage.</title>
        <authorList>
            <person name="Kiyama R."/>
            <person name="Furutani Y."/>
            <person name="Kawaguchi K."/>
            <person name="Nakanishi T."/>
        </authorList>
    </citation>
    <scope>NUCLEOTIDE SEQUENCE [LARGE SCALE GENOMIC DNA]</scope>
</reference>
<dbReference type="EMBL" id="BFAD01000006">
    <property type="protein sequence ID" value="GBE84650.1"/>
    <property type="molecule type" value="Genomic_DNA"/>
</dbReference>
<gene>
    <name evidence="2" type="ORF">SCP_0606290</name>
</gene>
<sequence>MRHPSKISISRKQEECVVAANLFTSPPVSDPTRRMSRRYSLQHTTPSPLGRRTTFGEIKNRGSDVTADAINDHAGAGSSDANADHENRCQNTRPTEAAVLSPSCRTPTAPLRPSLIPKSPKAVCHKPAPQLLPVTQLSSSLVPSSATGRRRRSRTVVDVAPHSTPIAFASDTMNYIPPESSLSLCIPSELSHIPASSILLPTPSFLALQKTTSYSRLFRTSAMLSVGSAALWAESSLLLATPSFSALGDSESIHAVPLHECSPIHIYSVKPVSRGTIQHPAPSLDSSRSRSAATLVHAMEYSAPGPSDLIKSSLPVLDNMPCLPATDEEEGTCNSRRNNGYQNMTKEHLGFPRDFLDLLIDLEHLATKVKCLPIPRPPTVSWSDMDTALLVSPAGGSYVHPYTNSKADVTAPKSNCRSTKPESGLKVPSCRRGSLTVSPLPDGTSSPTITSPIYHDSSQYAHKPSRRLPHRSLATTQLPNPLTPHRILEAPQTSKTHPPDPKTNCGPPVPRHSLDHDVPMPSKLPAPRSSVTPRVSGIKSLFRPRHSLPSGYSETTSTKPALRSPGRPLQSSRPADSIRSSSGSAQGKHITRKFLKSEGKESFLQM</sequence>
<feature type="region of interest" description="Disordered" evidence="1">
    <location>
        <begin position="68"/>
        <end position="122"/>
    </location>
</feature>
<accession>A0A401GR69</accession>
<feature type="compositionally biased region" description="Polar residues" evidence="1">
    <location>
        <begin position="404"/>
        <end position="418"/>
    </location>
</feature>
<evidence type="ECO:0000313" key="2">
    <source>
        <dbReference type="EMBL" id="GBE84650.1"/>
    </source>
</evidence>
<feature type="region of interest" description="Disordered" evidence="1">
    <location>
        <begin position="28"/>
        <end position="56"/>
    </location>
</feature>
<evidence type="ECO:0000256" key="1">
    <source>
        <dbReference type="SAM" id="MobiDB-lite"/>
    </source>
</evidence>
<protein>
    <submittedName>
        <fullName evidence="2">Uncharacterized protein</fullName>
    </submittedName>
</protein>
<organism evidence="2 3">
    <name type="scientific">Sparassis crispa</name>
    <dbReference type="NCBI Taxonomy" id="139825"/>
    <lineage>
        <taxon>Eukaryota</taxon>
        <taxon>Fungi</taxon>
        <taxon>Dikarya</taxon>
        <taxon>Basidiomycota</taxon>
        <taxon>Agaricomycotina</taxon>
        <taxon>Agaricomycetes</taxon>
        <taxon>Polyporales</taxon>
        <taxon>Sparassidaceae</taxon>
        <taxon>Sparassis</taxon>
    </lineage>
</organism>
<feature type="compositionally biased region" description="Low complexity" evidence="1">
    <location>
        <begin position="570"/>
        <end position="587"/>
    </location>
</feature>
<dbReference type="RefSeq" id="XP_027615563.1">
    <property type="nucleotide sequence ID" value="XM_027759762.1"/>
</dbReference>
<dbReference type="GeneID" id="38781567"/>
<dbReference type="Proteomes" id="UP000287166">
    <property type="component" value="Unassembled WGS sequence"/>
</dbReference>
<keyword evidence="3" id="KW-1185">Reference proteome</keyword>
<feature type="compositionally biased region" description="Polar residues" evidence="1">
    <location>
        <begin position="550"/>
        <end position="559"/>
    </location>
</feature>
<dbReference type="InParanoid" id="A0A401GR69"/>
<feature type="region of interest" description="Disordered" evidence="1">
    <location>
        <begin position="491"/>
        <end position="606"/>
    </location>
</feature>
<name>A0A401GR69_9APHY</name>
<feature type="compositionally biased region" description="Basic and acidic residues" evidence="1">
    <location>
        <begin position="595"/>
        <end position="606"/>
    </location>
</feature>
<feature type="compositionally biased region" description="Polar residues" evidence="1">
    <location>
        <begin position="443"/>
        <end position="460"/>
    </location>
</feature>
<feature type="region of interest" description="Disordered" evidence="1">
    <location>
        <begin position="404"/>
        <end position="468"/>
    </location>
</feature>